<feature type="region of interest" description="Disordered" evidence="1">
    <location>
        <begin position="281"/>
        <end position="332"/>
    </location>
</feature>
<sequence length="473" mass="53086">IYSLRLTEFSFRQSQRPDHDDDDDEDDKPNKCNIVIYYINVILLLHFDDRIWKRLVKKSDSINFWLAHVCGPSHHLHDNFYDDDDEMCQDFFINNDVDVNGHYYGAWTDIIICCSIIINKSMDASTTSTISMARATISAPIPVAPKPTPTLIASTRPVTAIVPVMAATIVPVVSAFQPQLLAPVSISQPIAMASNSNSNYFTLSSVQRRRHTIRYQAPKGSSKNSTLASPSEAPEEIAKPQTINVPIGISHYKPIQFVDSLQPFQQPTDYKAFIESFNVINKNSTSNNNNNNKVKSDRGQKPTDKRQTDKHSTKPSATSTILSNESESTNDPNEIKIVETAEGFVPDGNGIRTDSGFVHKPRMIELESSYIPLTLRFSSRPRRLNIINNEDLIGQDSNRHDRINGKKEPIDLVDKNSGSFNLDTKAIFGPTRREEPLVLKPGANNVPSHMQHIIKCIFPDFRFDGSEKVRSAC</sequence>
<evidence type="ECO:0000256" key="1">
    <source>
        <dbReference type="SAM" id="MobiDB-lite"/>
    </source>
</evidence>
<accession>A0A922KU29</accession>
<protein>
    <submittedName>
        <fullName evidence="2">Uncharacterized protein</fullName>
    </submittedName>
</protein>
<feature type="compositionally biased region" description="Polar residues" evidence="1">
    <location>
        <begin position="219"/>
        <end position="229"/>
    </location>
</feature>
<evidence type="ECO:0000313" key="3">
    <source>
        <dbReference type="Proteomes" id="UP000790347"/>
    </source>
</evidence>
<evidence type="ECO:0000313" key="2">
    <source>
        <dbReference type="EMBL" id="KAH9494248.1"/>
    </source>
</evidence>
<feature type="compositionally biased region" description="Basic and acidic residues" evidence="1">
    <location>
        <begin position="294"/>
        <end position="312"/>
    </location>
</feature>
<dbReference type="Proteomes" id="UP000790347">
    <property type="component" value="Unassembled WGS sequence"/>
</dbReference>
<dbReference type="EMBL" id="ASGP02000008">
    <property type="protein sequence ID" value="KAH9494248.1"/>
    <property type="molecule type" value="Genomic_DNA"/>
</dbReference>
<comment type="caution">
    <text evidence="2">The sequence shown here is derived from an EMBL/GenBank/DDBJ whole genome shotgun (WGS) entry which is preliminary data.</text>
</comment>
<proteinExistence type="predicted"/>
<feature type="region of interest" description="Disordered" evidence="1">
    <location>
        <begin position="214"/>
        <end position="239"/>
    </location>
</feature>
<keyword evidence="3" id="KW-1185">Reference proteome</keyword>
<gene>
    <name evidence="2" type="ORF">DERF_014946</name>
</gene>
<reference evidence="2" key="1">
    <citation type="submission" date="2013-05" db="EMBL/GenBank/DDBJ databases">
        <authorList>
            <person name="Yim A.K.Y."/>
            <person name="Chan T.F."/>
            <person name="Ji K.M."/>
            <person name="Liu X.Y."/>
            <person name="Zhou J.W."/>
            <person name="Li R.Q."/>
            <person name="Yang K.Y."/>
            <person name="Li J."/>
            <person name="Li M."/>
            <person name="Law P.T.W."/>
            <person name="Wu Y.L."/>
            <person name="Cai Z.L."/>
            <person name="Qin H."/>
            <person name="Bao Y."/>
            <person name="Leung R.K.K."/>
            <person name="Ng P.K.S."/>
            <person name="Zou J."/>
            <person name="Zhong X.J."/>
            <person name="Ran P.X."/>
            <person name="Zhong N.S."/>
            <person name="Liu Z.G."/>
            <person name="Tsui S.K.W."/>
        </authorList>
    </citation>
    <scope>NUCLEOTIDE SEQUENCE</scope>
    <source>
        <strain evidence="2">Derf</strain>
        <tissue evidence="2">Whole organism</tissue>
    </source>
</reference>
<organism evidence="2 3">
    <name type="scientific">Dermatophagoides farinae</name>
    <name type="common">American house dust mite</name>
    <dbReference type="NCBI Taxonomy" id="6954"/>
    <lineage>
        <taxon>Eukaryota</taxon>
        <taxon>Metazoa</taxon>
        <taxon>Ecdysozoa</taxon>
        <taxon>Arthropoda</taxon>
        <taxon>Chelicerata</taxon>
        <taxon>Arachnida</taxon>
        <taxon>Acari</taxon>
        <taxon>Acariformes</taxon>
        <taxon>Sarcoptiformes</taxon>
        <taxon>Astigmata</taxon>
        <taxon>Psoroptidia</taxon>
        <taxon>Analgoidea</taxon>
        <taxon>Pyroglyphidae</taxon>
        <taxon>Dermatophagoidinae</taxon>
        <taxon>Dermatophagoides</taxon>
    </lineage>
</organism>
<name>A0A922KU29_DERFA</name>
<dbReference type="AlphaFoldDB" id="A0A922KU29"/>
<feature type="non-terminal residue" evidence="2">
    <location>
        <position position="473"/>
    </location>
</feature>
<reference evidence="2" key="2">
    <citation type="journal article" date="2022" name="Res Sq">
        <title>Comparative Genomics Reveals Insights into the Divergent Evolution of Astigmatic Mites and Household Pest Adaptations.</title>
        <authorList>
            <person name="Xiong Q."/>
            <person name="Wan A.T.-Y."/>
            <person name="Liu X.-Y."/>
            <person name="Fung C.S.-H."/>
            <person name="Xiao X."/>
            <person name="Malainual N."/>
            <person name="Hou J."/>
            <person name="Wang L."/>
            <person name="Wang M."/>
            <person name="Yang K."/>
            <person name="Cui Y."/>
            <person name="Leung E."/>
            <person name="Nong W."/>
            <person name="Shin S.-K."/>
            <person name="Au S."/>
            <person name="Jeong K.Y."/>
            <person name="Chew F.T."/>
            <person name="Hui J."/>
            <person name="Leung T.F."/>
            <person name="Tungtrongchitr A."/>
            <person name="Zhong N."/>
            <person name="Liu Z."/>
            <person name="Tsui S."/>
        </authorList>
    </citation>
    <scope>NUCLEOTIDE SEQUENCE</scope>
    <source>
        <strain evidence="2">Derf</strain>
        <tissue evidence="2">Whole organism</tissue>
    </source>
</reference>
<feature type="compositionally biased region" description="Polar residues" evidence="1">
    <location>
        <begin position="314"/>
        <end position="332"/>
    </location>
</feature>
<feature type="compositionally biased region" description="Low complexity" evidence="1">
    <location>
        <begin position="281"/>
        <end position="293"/>
    </location>
</feature>